<keyword evidence="3" id="KW-0812">Transmembrane</keyword>
<feature type="coiled-coil region" evidence="1">
    <location>
        <begin position="98"/>
        <end position="128"/>
    </location>
</feature>
<feature type="transmembrane region" description="Helical" evidence="3">
    <location>
        <begin position="12"/>
        <end position="31"/>
    </location>
</feature>
<evidence type="ECO:0000256" key="2">
    <source>
        <dbReference type="SAM" id="MobiDB-lite"/>
    </source>
</evidence>
<dbReference type="InterPro" id="IPR024478">
    <property type="entry name" value="HlyB_4HB_MCP"/>
</dbReference>
<comment type="caution">
    <text evidence="5">The sequence shown here is derived from an EMBL/GenBank/DDBJ whole genome shotgun (WGS) entry which is preliminary data.</text>
</comment>
<keyword evidence="3" id="KW-1133">Transmembrane helix</keyword>
<organism evidence="5 6">
    <name type="scientific">Paenibacillus cisolokensis</name>
    <dbReference type="NCBI Taxonomy" id="1658519"/>
    <lineage>
        <taxon>Bacteria</taxon>
        <taxon>Bacillati</taxon>
        <taxon>Bacillota</taxon>
        <taxon>Bacilli</taxon>
        <taxon>Bacillales</taxon>
        <taxon>Paenibacillaceae</taxon>
        <taxon>Paenibacillus</taxon>
    </lineage>
</organism>
<proteinExistence type="predicted"/>
<evidence type="ECO:0000313" key="6">
    <source>
        <dbReference type="Proteomes" id="UP000680304"/>
    </source>
</evidence>
<evidence type="ECO:0000313" key="5">
    <source>
        <dbReference type="EMBL" id="GIQ64647.1"/>
    </source>
</evidence>
<feature type="region of interest" description="Disordered" evidence="2">
    <location>
        <begin position="156"/>
        <end position="182"/>
    </location>
</feature>
<keyword evidence="3" id="KW-0472">Membrane</keyword>
<feature type="domain" description="Chemotaxis methyl-accepting receptor HlyB-like 4HB MCP" evidence="4">
    <location>
        <begin position="5"/>
        <end position="176"/>
    </location>
</feature>
<keyword evidence="1" id="KW-0175">Coiled coil</keyword>
<dbReference type="EMBL" id="BOVJ01000102">
    <property type="protein sequence ID" value="GIQ64647.1"/>
    <property type="molecule type" value="Genomic_DNA"/>
</dbReference>
<dbReference type="Pfam" id="PF12729">
    <property type="entry name" value="4HB_MCP_1"/>
    <property type="match status" value="1"/>
</dbReference>
<name>A0ABQ4N8Y2_9BACL</name>
<feature type="compositionally biased region" description="Basic and acidic residues" evidence="2">
    <location>
        <begin position="169"/>
        <end position="182"/>
    </location>
</feature>
<reference evidence="5 6" key="1">
    <citation type="submission" date="2021-04" db="EMBL/GenBank/DDBJ databases">
        <title>Draft genome sequence of Paenibacillus cisolokensis, LC2-13A.</title>
        <authorList>
            <person name="Uke A."/>
            <person name="Chhe C."/>
            <person name="Baramee S."/>
            <person name="Kosugi A."/>
        </authorList>
    </citation>
    <scope>NUCLEOTIDE SEQUENCE [LARGE SCALE GENOMIC DNA]</scope>
    <source>
        <strain evidence="5 6">LC2-13A</strain>
    </source>
</reference>
<sequence length="182" mass="20513">MRFPIRIKLLTSFLAISVMLGVAGIIAYAYMGIVDRSYSDLVDRRALILLKAKEMQIQATQINSSARDFLLTRDSAALDKMNEAMNQLANSIQEGSAMVQSEDNKRLLQEMKANLEKLEHAKSEFVSLMQKSPEQSLQYATENLFPLSRDIRTKSDGLASYQQNQMENASRENKATVETAQK</sequence>
<evidence type="ECO:0000259" key="4">
    <source>
        <dbReference type="Pfam" id="PF12729"/>
    </source>
</evidence>
<keyword evidence="6" id="KW-1185">Reference proteome</keyword>
<accession>A0ABQ4N8Y2</accession>
<evidence type="ECO:0000256" key="3">
    <source>
        <dbReference type="SAM" id="Phobius"/>
    </source>
</evidence>
<dbReference type="RefSeq" id="WP_213529241.1">
    <property type="nucleotide sequence ID" value="NZ_BOVJ01000102.1"/>
</dbReference>
<gene>
    <name evidence="5" type="ORF">PACILC2_32150</name>
</gene>
<evidence type="ECO:0000256" key="1">
    <source>
        <dbReference type="SAM" id="Coils"/>
    </source>
</evidence>
<protein>
    <recommendedName>
        <fullName evidence="4">Chemotaxis methyl-accepting receptor HlyB-like 4HB MCP domain-containing protein</fullName>
    </recommendedName>
</protein>
<dbReference type="Proteomes" id="UP000680304">
    <property type="component" value="Unassembled WGS sequence"/>
</dbReference>